<dbReference type="PANTHER" id="PTHR12215">
    <property type="entry name" value="PHOSPHOPANTETHEINE TRANSFERASE"/>
    <property type="match status" value="1"/>
</dbReference>
<gene>
    <name evidence="4" type="primary">sfp</name>
    <name evidence="4" type="ORF">Pla175_05790</name>
</gene>
<evidence type="ECO:0000259" key="3">
    <source>
        <dbReference type="Pfam" id="PF01648"/>
    </source>
</evidence>
<dbReference type="InterPro" id="IPR037143">
    <property type="entry name" value="4-PPantetheinyl_Trfase_dom_sf"/>
</dbReference>
<feature type="domain" description="4'-phosphopantetheinyl transferase" evidence="3">
    <location>
        <begin position="107"/>
        <end position="187"/>
    </location>
</feature>
<dbReference type="SUPFAM" id="SSF56214">
    <property type="entry name" value="4'-phosphopantetheinyl transferase"/>
    <property type="match status" value="2"/>
</dbReference>
<dbReference type="Proteomes" id="UP000317429">
    <property type="component" value="Chromosome"/>
</dbReference>
<dbReference type="Gene3D" id="3.90.470.20">
    <property type="entry name" value="4'-phosphopantetheinyl transferase domain"/>
    <property type="match status" value="1"/>
</dbReference>
<evidence type="ECO:0000313" key="5">
    <source>
        <dbReference type="Proteomes" id="UP000317429"/>
    </source>
</evidence>
<keyword evidence="5" id="KW-1185">Reference proteome</keyword>
<reference evidence="4 5" key="1">
    <citation type="submission" date="2019-02" db="EMBL/GenBank/DDBJ databases">
        <title>Deep-cultivation of Planctomycetes and their phenomic and genomic characterization uncovers novel biology.</title>
        <authorList>
            <person name="Wiegand S."/>
            <person name="Jogler M."/>
            <person name="Boedeker C."/>
            <person name="Pinto D."/>
            <person name="Vollmers J."/>
            <person name="Rivas-Marin E."/>
            <person name="Kohn T."/>
            <person name="Peeters S.H."/>
            <person name="Heuer A."/>
            <person name="Rast P."/>
            <person name="Oberbeckmann S."/>
            <person name="Bunk B."/>
            <person name="Jeske O."/>
            <person name="Meyerdierks A."/>
            <person name="Storesund J.E."/>
            <person name="Kallscheuer N."/>
            <person name="Luecker S."/>
            <person name="Lage O.M."/>
            <person name="Pohl T."/>
            <person name="Merkel B.J."/>
            <person name="Hornburger P."/>
            <person name="Mueller R.-W."/>
            <person name="Bruemmer F."/>
            <person name="Labrenz M."/>
            <person name="Spormann A.M."/>
            <person name="Op den Camp H."/>
            <person name="Overmann J."/>
            <person name="Amann R."/>
            <person name="Jetten M.S.M."/>
            <person name="Mascher T."/>
            <person name="Medema M.H."/>
            <person name="Devos D.P."/>
            <person name="Kaster A.-K."/>
            <person name="Ovreas L."/>
            <person name="Rohde M."/>
            <person name="Galperin M.Y."/>
            <person name="Jogler C."/>
        </authorList>
    </citation>
    <scope>NUCLEOTIDE SEQUENCE [LARGE SCALE GENOMIC DNA]</scope>
    <source>
        <strain evidence="4 5">Pla175</strain>
    </source>
</reference>
<dbReference type="InterPro" id="IPR008278">
    <property type="entry name" value="4-PPantetheinyl_Trfase_dom"/>
</dbReference>
<dbReference type="GO" id="GO:0000287">
    <property type="term" value="F:magnesium ion binding"/>
    <property type="evidence" value="ECO:0007669"/>
    <property type="project" value="InterPro"/>
</dbReference>
<evidence type="ECO:0000256" key="1">
    <source>
        <dbReference type="ARBA" id="ARBA00010990"/>
    </source>
</evidence>
<comment type="similarity">
    <text evidence="1">Belongs to the P-Pant transferase superfamily. Gsp/Sfp/HetI/AcpT family.</text>
</comment>
<dbReference type="GO" id="GO:0005829">
    <property type="term" value="C:cytosol"/>
    <property type="evidence" value="ECO:0007669"/>
    <property type="project" value="TreeGrafter"/>
</dbReference>
<proteinExistence type="inferred from homology"/>
<dbReference type="Pfam" id="PF01648">
    <property type="entry name" value="ACPS"/>
    <property type="match status" value="1"/>
</dbReference>
<organism evidence="4 5">
    <name type="scientific">Pirellulimonas nuda</name>
    <dbReference type="NCBI Taxonomy" id="2528009"/>
    <lineage>
        <taxon>Bacteria</taxon>
        <taxon>Pseudomonadati</taxon>
        <taxon>Planctomycetota</taxon>
        <taxon>Planctomycetia</taxon>
        <taxon>Pirellulales</taxon>
        <taxon>Lacipirellulaceae</taxon>
        <taxon>Pirellulimonas</taxon>
    </lineage>
</organism>
<evidence type="ECO:0000313" key="4">
    <source>
        <dbReference type="EMBL" id="QDU87222.1"/>
    </source>
</evidence>
<dbReference type="EC" id="2.7.8.-" evidence="4"/>
<name>A0A518D6V9_9BACT</name>
<dbReference type="EMBL" id="CP036291">
    <property type="protein sequence ID" value="QDU87222.1"/>
    <property type="molecule type" value="Genomic_DNA"/>
</dbReference>
<accession>A0A518D6V9</accession>
<evidence type="ECO:0000256" key="2">
    <source>
        <dbReference type="ARBA" id="ARBA00022679"/>
    </source>
</evidence>
<dbReference type="GO" id="GO:0019878">
    <property type="term" value="P:lysine biosynthetic process via aminoadipic acid"/>
    <property type="evidence" value="ECO:0007669"/>
    <property type="project" value="TreeGrafter"/>
</dbReference>
<dbReference type="PANTHER" id="PTHR12215:SF10">
    <property type="entry name" value="L-AMINOADIPATE-SEMIALDEHYDE DEHYDROGENASE-PHOSPHOPANTETHEINYL TRANSFERASE"/>
    <property type="match status" value="1"/>
</dbReference>
<dbReference type="AlphaFoldDB" id="A0A518D6V9"/>
<dbReference type="GO" id="GO:0008897">
    <property type="term" value="F:holo-[acyl-carrier-protein] synthase activity"/>
    <property type="evidence" value="ECO:0007669"/>
    <property type="project" value="InterPro"/>
</dbReference>
<dbReference type="RefSeq" id="WP_197527229.1">
    <property type="nucleotide sequence ID" value="NZ_CP036291.1"/>
</dbReference>
<dbReference type="InterPro" id="IPR050559">
    <property type="entry name" value="P-Pant_transferase_sf"/>
</dbReference>
<sequence length="224" mass="24370">MTDPPAIRVWYWRTCDPCTAAQWSLLDGAETAWAHRLVRDVSRTRYVASHVGLRTRLAELTGERPEALRFSTGPQGKPSLVGGGNPSFNLAHSGDWAALAVSTLGELGVDLEVFRKVRDARAIARRYFAPSEHAAIEVDEPDTPFLRVWTRKEAVVKLIGTGLLQPLTSFAVPTSAEPAEWIDLPQPNPIAEPRCWVAALRAPQGCLAALATARAPASVTIEEA</sequence>
<dbReference type="KEGG" id="pnd:Pla175_05790"/>
<protein>
    <submittedName>
        <fullName evidence="4">4'-phosphopantetheinyl transferase sfp</fullName>
        <ecNumber evidence="4">2.7.8.-</ecNumber>
    </submittedName>
</protein>
<keyword evidence="2 4" id="KW-0808">Transferase</keyword>